<dbReference type="EMBL" id="KB107183">
    <property type="protein sequence ID" value="ELK30335.1"/>
    <property type="molecule type" value="Genomic_DNA"/>
</dbReference>
<name>L5LWC7_MYODS</name>
<evidence type="ECO:0000256" key="1">
    <source>
        <dbReference type="ARBA" id="ARBA00004123"/>
    </source>
</evidence>
<keyword evidence="6" id="KW-1185">Reference proteome</keyword>
<evidence type="ECO:0000256" key="2">
    <source>
        <dbReference type="ARBA" id="ARBA00023015"/>
    </source>
</evidence>
<evidence type="ECO:0000313" key="5">
    <source>
        <dbReference type="EMBL" id="ELK30335.1"/>
    </source>
</evidence>
<organism evidence="5 6">
    <name type="scientific">Myotis davidii</name>
    <name type="common">David's myotis</name>
    <dbReference type="NCBI Taxonomy" id="225400"/>
    <lineage>
        <taxon>Eukaryota</taxon>
        <taxon>Metazoa</taxon>
        <taxon>Chordata</taxon>
        <taxon>Craniata</taxon>
        <taxon>Vertebrata</taxon>
        <taxon>Euteleostomi</taxon>
        <taxon>Mammalia</taxon>
        <taxon>Eutheria</taxon>
        <taxon>Laurasiatheria</taxon>
        <taxon>Chiroptera</taxon>
        <taxon>Yangochiroptera</taxon>
        <taxon>Vespertilionidae</taxon>
        <taxon>Myotis</taxon>
    </lineage>
</organism>
<keyword evidence="3" id="KW-0804">Transcription</keyword>
<dbReference type="CDD" id="cd00130">
    <property type="entry name" value="PAS"/>
    <property type="match status" value="1"/>
</dbReference>
<dbReference type="PANTHER" id="PTHR23043:SF30">
    <property type="entry name" value="NEURONAL PAS DOMAIN-CONTAINING PROTEIN 3"/>
    <property type="match status" value="1"/>
</dbReference>
<keyword evidence="2" id="KW-0805">Transcription regulation</keyword>
<dbReference type="AlphaFoldDB" id="L5LWC7"/>
<proteinExistence type="predicted"/>
<dbReference type="InterPro" id="IPR035965">
    <property type="entry name" value="PAS-like_dom_sf"/>
</dbReference>
<dbReference type="GO" id="GO:0000977">
    <property type="term" value="F:RNA polymerase II transcription regulatory region sequence-specific DNA binding"/>
    <property type="evidence" value="ECO:0007669"/>
    <property type="project" value="TreeGrafter"/>
</dbReference>
<dbReference type="InterPro" id="IPR000014">
    <property type="entry name" value="PAS"/>
</dbReference>
<dbReference type="Gene3D" id="3.30.450.20">
    <property type="entry name" value="PAS domain"/>
    <property type="match status" value="1"/>
</dbReference>
<reference evidence="6" key="1">
    <citation type="journal article" date="2013" name="Science">
        <title>Comparative analysis of bat genomes provides insight into the evolution of flight and immunity.</title>
        <authorList>
            <person name="Zhang G."/>
            <person name="Cowled C."/>
            <person name="Shi Z."/>
            <person name="Huang Z."/>
            <person name="Bishop-Lilly K.A."/>
            <person name="Fang X."/>
            <person name="Wynne J.W."/>
            <person name="Xiong Z."/>
            <person name="Baker M.L."/>
            <person name="Zhao W."/>
            <person name="Tachedjian M."/>
            <person name="Zhu Y."/>
            <person name="Zhou P."/>
            <person name="Jiang X."/>
            <person name="Ng J."/>
            <person name="Yang L."/>
            <person name="Wu L."/>
            <person name="Xiao J."/>
            <person name="Feng Y."/>
            <person name="Chen Y."/>
            <person name="Sun X."/>
            <person name="Zhang Y."/>
            <person name="Marsh G.A."/>
            <person name="Crameri G."/>
            <person name="Broder C.C."/>
            <person name="Frey K.G."/>
            <person name="Wang L.F."/>
            <person name="Wang J."/>
        </authorList>
    </citation>
    <scope>NUCLEOTIDE SEQUENCE [LARGE SCALE GENOMIC DNA]</scope>
</reference>
<dbReference type="eggNOG" id="KOG3558">
    <property type="taxonomic scope" value="Eukaryota"/>
</dbReference>
<keyword evidence="4" id="KW-0539">Nucleus</keyword>
<dbReference type="Proteomes" id="UP000010556">
    <property type="component" value="Unassembled WGS sequence"/>
</dbReference>
<dbReference type="SUPFAM" id="SSF55785">
    <property type="entry name" value="PYP-like sensor domain (PAS domain)"/>
    <property type="match status" value="1"/>
</dbReference>
<sequence>MRLRLKKCDFNCDGFRESIAKRQESSLLIPVPGKVIHITGRLRLRVSLSHGRTIPSQIMGLVVVAHALPPPTINEVRIDCHMFVTRVNMDLNIIYCENRISDYMDLTPVDIVGKRCYHFIHAEDVEGIRHSHLDCKYLSCVCGHKLAGFASLMPVWFQCRFLPSCRLCTSERTVNMR</sequence>
<comment type="subcellular location">
    <subcellularLocation>
        <location evidence="1">Nucleus</location>
    </subcellularLocation>
</comment>
<dbReference type="PANTHER" id="PTHR23043">
    <property type="entry name" value="HYPOXIA-INDUCIBLE FACTOR 1 ALPHA"/>
    <property type="match status" value="1"/>
</dbReference>
<dbReference type="GO" id="GO:0000981">
    <property type="term" value="F:DNA-binding transcription factor activity, RNA polymerase II-specific"/>
    <property type="evidence" value="ECO:0007669"/>
    <property type="project" value="TreeGrafter"/>
</dbReference>
<accession>L5LWC7</accession>
<protein>
    <submittedName>
        <fullName evidence="5">Neuronal PAS domain-containing protein 3</fullName>
    </submittedName>
</protein>
<dbReference type="GO" id="GO:0005634">
    <property type="term" value="C:nucleus"/>
    <property type="evidence" value="ECO:0007669"/>
    <property type="project" value="UniProtKB-SubCell"/>
</dbReference>
<evidence type="ECO:0000313" key="6">
    <source>
        <dbReference type="Proteomes" id="UP000010556"/>
    </source>
</evidence>
<gene>
    <name evidence="5" type="ORF">MDA_GLEAN10012521</name>
</gene>
<evidence type="ECO:0000256" key="4">
    <source>
        <dbReference type="ARBA" id="ARBA00023242"/>
    </source>
</evidence>
<evidence type="ECO:0000256" key="3">
    <source>
        <dbReference type="ARBA" id="ARBA00023163"/>
    </source>
</evidence>